<dbReference type="PANTHER" id="PTHR36570:SF3">
    <property type="entry name" value="DISULFIDE BOND FORMATION PROTEIN B"/>
    <property type="match status" value="1"/>
</dbReference>
<dbReference type="GO" id="GO:0015035">
    <property type="term" value="F:protein-disulfide reductase activity"/>
    <property type="evidence" value="ECO:0007669"/>
    <property type="project" value="InterPro"/>
</dbReference>
<dbReference type="InterPro" id="IPR050183">
    <property type="entry name" value="DsbB"/>
</dbReference>
<proteinExistence type="predicted"/>
<dbReference type="Pfam" id="PF02600">
    <property type="entry name" value="DsbB"/>
    <property type="match status" value="1"/>
</dbReference>
<dbReference type="Gene3D" id="1.20.1550.10">
    <property type="entry name" value="DsbB-like"/>
    <property type="match status" value="1"/>
</dbReference>
<name>A0A246WQL2_9BURK</name>
<gene>
    <name evidence="7" type="ORF">CEJ42_11955</name>
</gene>
<dbReference type="GO" id="GO:0005886">
    <property type="term" value="C:plasma membrane"/>
    <property type="evidence" value="ECO:0007669"/>
    <property type="project" value="UniProtKB-SubCell"/>
</dbReference>
<evidence type="ECO:0000256" key="3">
    <source>
        <dbReference type="ARBA" id="ARBA00022692"/>
    </source>
</evidence>
<evidence type="ECO:0000256" key="1">
    <source>
        <dbReference type="ARBA" id="ARBA00004651"/>
    </source>
</evidence>
<comment type="subcellular location">
    <subcellularLocation>
        <location evidence="1">Cell membrane</location>
        <topology evidence="1">Multi-pass membrane protein</topology>
    </subcellularLocation>
</comment>
<dbReference type="Proteomes" id="UP000197596">
    <property type="component" value="Unassembled WGS sequence"/>
</dbReference>
<evidence type="ECO:0000313" key="7">
    <source>
        <dbReference type="EMBL" id="OWY28693.1"/>
    </source>
</evidence>
<dbReference type="GO" id="GO:0006457">
    <property type="term" value="P:protein folding"/>
    <property type="evidence" value="ECO:0007669"/>
    <property type="project" value="InterPro"/>
</dbReference>
<keyword evidence="5 6" id="KW-0472">Membrane</keyword>
<dbReference type="PANTHER" id="PTHR36570">
    <property type="entry name" value="DISULFIDE BOND FORMATION PROTEIN B"/>
    <property type="match status" value="1"/>
</dbReference>
<accession>A0A246WQL2</accession>
<evidence type="ECO:0000256" key="5">
    <source>
        <dbReference type="ARBA" id="ARBA00023136"/>
    </source>
</evidence>
<organism evidence="7 8">
    <name type="scientific">Herbaspirillum robiniae</name>
    <dbReference type="NCBI Taxonomy" id="2014887"/>
    <lineage>
        <taxon>Bacteria</taxon>
        <taxon>Pseudomonadati</taxon>
        <taxon>Pseudomonadota</taxon>
        <taxon>Betaproteobacteria</taxon>
        <taxon>Burkholderiales</taxon>
        <taxon>Oxalobacteraceae</taxon>
        <taxon>Herbaspirillum</taxon>
    </lineage>
</organism>
<feature type="transmembrane region" description="Helical" evidence="6">
    <location>
        <begin position="134"/>
        <end position="154"/>
    </location>
</feature>
<dbReference type="AlphaFoldDB" id="A0A246WQL2"/>
<dbReference type="RefSeq" id="WP_088751214.1">
    <property type="nucleotide sequence ID" value="NZ_NJGU01000006.1"/>
</dbReference>
<keyword evidence="2" id="KW-1003">Cell membrane</keyword>
<dbReference type="EMBL" id="NJGU01000006">
    <property type="protein sequence ID" value="OWY28693.1"/>
    <property type="molecule type" value="Genomic_DNA"/>
</dbReference>
<evidence type="ECO:0000256" key="6">
    <source>
        <dbReference type="SAM" id="Phobius"/>
    </source>
</evidence>
<evidence type="ECO:0000313" key="8">
    <source>
        <dbReference type="Proteomes" id="UP000197596"/>
    </source>
</evidence>
<keyword evidence="3 6" id="KW-0812">Transmembrane</keyword>
<protein>
    <submittedName>
        <fullName evidence="7">Disulfide bond formation protein B</fullName>
    </submittedName>
</protein>
<reference evidence="7 8" key="1">
    <citation type="submission" date="2017-06" db="EMBL/GenBank/DDBJ databases">
        <title>Herbaspirillum phytohormonus sp. nov., isolated from the root nodule of Robinia pseudoacacia in lead-zinc mine.</title>
        <authorList>
            <person name="Fan M."/>
            <person name="Lin Y."/>
        </authorList>
    </citation>
    <scope>NUCLEOTIDE SEQUENCE [LARGE SCALE GENOMIC DNA]</scope>
    <source>
        <strain evidence="7 8">HZ10</strain>
    </source>
</reference>
<evidence type="ECO:0000256" key="4">
    <source>
        <dbReference type="ARBA" id="ARBA00022989"/>
    </source>
</evidence>
<feature type="transmembrane region" description="Helical" evidence="6">
    <location>
        <begin position="64"/>
        <end position="85"/>
    </location>
</feature>
<dbReference type="SUPFAM" id="SSF158442">
    <property type="entry name" value="DsbB-like"/>
    <property type="match status" value="1"/>
</dbReference>
<dbReference type="InterPro" id="IPR023380">
    <property type="entry name" value="DsbB-like_sf"/>
</dbReference>
<keyword evidence="4 6" id="KW-1133">Transmembrane helix</keyword>
<sequence>MKSSRSILLAIATLCIALFATALYLQAARDMPPCPLCIVQRYLLAALALTCGGFACLDPRLHKAGAAAGLCLAIGGIGIAARHLWQQNRLDTFCDVDPLGKWLNAMPSAHLLPLLFKADEGLCAMPSALLGMSLPQWSMLGFIVIALGLLRYLARQEPLVPWLA</sequence>
<evidence type="ECO:0000256" key="2">
    <source>
        <dbReference type="ARBA" id="ARBA00022475"/>
    </source>
</evidence>
<feature type="transmembrane region" description="Helical" evidence="6">
    <location>
        <begin position="38"/>
        <end position="57"/>
    </location>
</feature>
<comment type="caution">
    <text evidence="7">The sequence shown here is derived from an EMBL/GenBank/DDBJ whole genome shotgun (WGS) entry which is preliminary data.</text>
</comment>
<dbReference type="InterPro" id="IPR003752">
    <property type="entry name" value="DiS_bond_form_DsbB/BdbC"/>
</dbReference>